<dbReference type="Proteomes" id="UP000092605">
    <property type="component" value="Unassembled WGS sequence"/>
</dbReference>
<dbReference type="EMBL" id="FRBG01000008">
    <property type="protein sequence ID" value="SHK98337.1"/>
    <property type="molecule type" value="Genomic_DNA"/>
</dbReference>
<feature type="coiled-coil region" evidence="2">
    <location>
        <begin position="42"/>
        <end position="76"/>
    </location>
</feature>
<protein>
    <submittedName>
        <fullName evidence="4">Uncharacterized conserved protein YlxW, UPF0749 family</fullName>
    </submittedName>
</protein>
<accession>A0A150FPL1</accession>
<comment type="similarity">
    <text evidence="1">Belongs to the UPF0749 family.</text>
</comment>
<evidence type="ECO:0000313" key="3">
    <source>
        <dbReference type="EMBL" id="KXZ39553.1"/>
    </source>
</evidence>
<dbReference type="Gene3D" id="3.30.70.1880">
    <property type="entry name" value="Protein of unknown function DUF881"/>
    <property type="match status" value="1"/>
</dbReference>
<evidence type="ECO:0000256" key="2">
    <source>
        <dbReference type="SAM" id="Coils"/>
    </source>
</evidence>
<reference evidence="3 5" key="1">
    <citation type="submission" date="2016-02" db="EMBL/GenBank/DDBJ databases">
        <title>Draft genome sequence for Clostridium paradoxum JW-YL-7.</title>
        <authorList>
            <person name="Utturkar S.M."/>
            <person name="Lancaster A."/>
            <person name="Poole F.L."/>
            <person name="Adams M.W."/>
            <person name="Brown S.D."/>
        </authorList>
    </citation>
    <scope>NUCLEOTIDE SEQUENCE [LARGE SCALE GENOMIC DNA]</scope>
    <source>
        <strain evidence="3 5">JW-YL-7</strain>
    </source>
</reference>
<evidence type="ECO:0000313" key="5">
    <source>
        <dbReference type="Proteomes" id="UP000092605"/>
    </source>
</evidence>
<name>A0A150FPL1_CLOPD</name>
<dbReference type="AlphaFoldDB" id="A0A150FPL1"/>
<evidence type="ECO:0000313" key="4">
    <source>
        <dbReference type="EMBL" id="SHK98337.1"/>
    </source>
</evidence>
<proteinExistence type="inferred from homology"/>
<evidence type="ECO:0000256" key="1">
    <source>
        <dbReference type="ARBA" id="ARBA00009108"/>
    </source>
</evidence>
<organism evidence="3 5">
    <name type="scientific">Alkalithermobacter thermoalcaliphilus JW-YL-7 = DSM 7308</name>
    <dbReference type="NCBI Taxonomy" id="1121328"/>
    <lineage>
        <taxon>Bacteria</taxon>
        <taxon>Bacillati</taxon>
        <taxon>Bacillota</taxon>
        <taxon>Clostridia</taxon>
        <taxon>Peptostreptococcales</taxon>
        <taxon>Tepidibacteraceae</taxon>
        <taxon>Alkalithermobacter</taxon>
    </lineage>
</organism>
<dbReference type="Pfam" id="PF05949">
    <property type="entry name" value="DUF881"/>
    <property type="match status" value="1"/>
</dbReference>
<sequence>MIILKKNKIILFFLSTLLGIILVIQLRTIEKATGGVVSSQKAQQLALELKSLRDRKEVLLKELKTVESRIEQYKNAEANESVIVKNLKNDIRKYSNLAGYYDVSGPGVIVRLEEGKDITTSSVLTYNYELLLALINKLNASGAEAISINNERVVANTEIALSGDRLIINRNPVMPPFEIKAIGDANTLEAALNLRYGIIWEIRKYYGLNVTVEKSQNIEIPRYTRRIKFEYAKPVD</sequence>
<keyword evidence="6" id="KW-1185">Reference proteome</keyword>
<comment type="caution">
    <text evidence="3">The sequence shown here is derived from an EMBL/GenBank/DDBJ whole genome shotgun (WGS) entry which is preliminary data.</text>
</comment>
<dbReference type="PATRIC" id="fig|1121328.3.peg.632"/>
<dbReference type="PANTHER" id="PTHR37313:SF2">
    <property type="entry name" value="UPF0749 PROTEIN YLXX"/>
    <property type="match status" value="1"/>
</dbReference>
<keyword evidence="2" id="KW-0175">Coiled coil</keyword>
<reference evidence="4 6" key="2">
    <citation type="submission" date="2016-11" db="EMBL/GenBank/DDBJ databases">
        <authorList>
            <person name="Varghese N."/>
            <person name="Submissions S."/>
        </authorList>
    </citation>
    <scope>NUCLEOTIDE SEQUENCE [LARGE SCALE GENOMIC DNA]</scope>
    <source>
        <strain evidence="4 6">DSM 7308</strain>
    </source>
</reference>
<evidence type="ECO:0000313" key="6">
    <source>
        <dbReference type="Proteomes" id="UP000323392"/>
    </source>
</evidence>
<gene>
    <name evidence="3" type="ORF">JWYL7_0628</name>
    <name evidence="4" type="ORF">SAMN05661008_01257</name>
</gene>
<dbReference type="EMBL" id="LSFY01000001">
    <property type="protein sequence ID" value="KXZ39553.1"/>
    <property type="molecule type" value="Genomic_DNA"/>
</dbReference>
<dbReference type="STRING" id="1121328.JWYL7_0628"/>
<dbReference type="PANTHER" id="PTHR37313">
    <property type="entry name" value="UPF0749 PROTEIN RV1825"/>
    <property type="match status" value="1"/>
</dbReference>
<dbReference type="Proteomes" id="UP000323392">
    <property type="component" value="Unassembled WGS sequence"/>
</dbReference>
<dbReference type="InterPro" id="IPR010273">
    <property type="entry name" value="DUF881"/>
</dbReference>